<protein>
    <submittedName>
        <fullName evidence="1">Uncharacterized protein</fullName>
    </submittedName>
</protein>
<dbReference type="EMBL" id="GBXM01040808">
    <property type="protein sequence ID" value="JAH67769.1"/>
    <property type="molecule type" value="Transcribed_RNA"/>
</dbReference>
<reference evidence="1" key="1">
    <citation type="submission" date="2014-11" db="EMBL/GenBank/DDBJ databases">
        <authorList>
            <person name="Amaro Gonzalez C."/>
        </authorList>
    </citation>
    <scope>NUCLEOTIDE SEQUENCE</scope>
</reference>
<reference evidence="1" key="2">
    <citation type="journal article" date="2015" name="Fish Shellfish Immunol.">
        <title>Early steps in the European eel (Anguilla anguilla)-Vibrio vulnificus interaction in the gills: Role of the RtxA13 toxin.</title>
        <authorList>
            <person name="Callol A."/>
            <person name="Pajuelo D."/>
            <person name="Ebbesson L."/>
            <person name="Teles M."/>
            <person name="MacKenzie S."/>
            <person name="Amaro C."/>
        </authorList>
    </citation>
    <scope>NUCLEOTIDE SEQUENCE</scope>
</reference>
<accession>A0A0E9UPJ9</accession>
<evidence type="ECO:0000313" key="1">
    <source>
        <dbReference type="EMBL" id="JAH67769.1"/>
    </source>
</evidence>
<organism evidence="1">
    <name type="scientific">Anguilla anguilla</name>
    <name type="common">European freshwater eel</name>
    <name type="synonym">Muraena anguilla</name>
    <dbReference type="NCBI Taxonomy" id="7936"/>
    <lineage>
        <taxon>Eukaryota</taxon>
        <taxon>Metazoa</taxon>
        <taxon>Chordata</taxon>
        <taxon>Craniata</taxon>
        <taxon>Vertebrata</taxon>
        <taxon>Euteleostomi</taxon>
        <taxon>Actinopterygii</taxon>
        <taxon>Neopterygii</taxon>
        <taxon>Teleostei</taxon>
        <taxon>Anguilliformes</taxon>
        <taxon>Anguillidae</taxon>
        <taxon>Anguilla</taxon>
    </lineage>
</organism>
<sequence>MFHVLWARHARQTNLAGLAQCSSLSPSSFCILRMEWK</sequence>
<name>A0A0E9UPJ9_ANGAN</name>
<dbReference type="AlphaFoldDB" id="A0A0E9UPJ9"/>
<proteinExistence type="predicted"/>